<name>A0A645HBA9_9ZZZZ</name>
<comment type="caution">
    <text evidence="1">The sequence shown here is derived from an EMBL/GenBank/DDBJ whole genome shotgun (WGS) entry which is preliminary data.</text>
</comment>
<dbReference type="EMBL" id="VSSQ01089906">
    <property type="protein sequence ID" value="MPN36000.1"/>
    <property type="molecule type" value="Genomic_DNA"/>
</dbReference>
<organism evidence="1">
    <name type="scientific">bioreactor metagenome</name>
    <dbReference type="NCBI Taxonomy" id="1076179"/>
    <lineage>
        <taxon>unclassified sequences</taxon>
        <taxon>metagenomes</taxon>
        <taxon>ecological metagenomes</taxon>
    </lineage>
</organism>
<evidence type="ECO:0000313" key="1">
    <source>
        <dbReference type="EMBL" id="MPN36000.1"/>
    </source>
</evidence>
<proteinExistence type="predicted"/>
<sequence>MGLHFFLQAIGQAATGSESLLRGDEEGDGLHLVTAAINVGFGNGQGSRKT</sequence>
<dbReference type="AlphaFoldDB" id="A0A645HBA9"/>
<protein>
    <submittedName>
        <fullName evidence="1">Uncharacterized protein</fullName>
    </submittedName>
</protein>
<reference evidence="1" key="1">
    <citation type="submission" date="2019-08" db="EMBL/GenBank/DDBJ databases">
        <authorList>
            <person name="Kucharzyk K."/>
            <person name="Murdoch R.W."/>
            <person name="Higgins S."/>
            <person name="Loffler F."/>
        </authorList>
    </citation>
    <scope>NUCLEOTIDE SEQUENCE</scope>
</reference>
<accession>A0A645HBA9</accession>
<gene>
    <name evidence="1" type="ORF">SDC9_183505</name>
</gene>